<evidence type="ECO:0000256" key="5">
    <source>
        <dbReference type="SAM" id="Phobius"/>
    </source>
</evidence>
<dbReference type="InterPro" id="IPR013122">
    <property type="entry name" value="PKD1_2_channel"/>
</dbReference>
<gene>
    <name evidence="7" type="ORF">TeGR_g8943</name>
</gene>
<reference evidence="7 8" key="1">
    <citation type="journal article" date="2023" name="Commun. Biol.">
        <title>Genome analysis of Parmales, the sister group of diatoms, reveals the evolutionary specialization of diatoms from phago-mixotrophs to photoautotrophs.</title>
        <authorList>
            <person name="Ban H."/>
            <person name="Sato S."/>
            <person name="Yoshikawa S."/>
            <person name="Yamada K."/>
            <person name="Nakamura Y."/>
            <person name="Ichinomiya M."/>
            <person name="Sato N."/>
            <person name="Blanc-Mathieu R."/>
            <person name="Endo H."/>
            <person name="Kuwata A."/>
            <person name="Ogata H."/>
        </authorList>
    </citation>
    <scope>NUCLEOTIDE SEQUENCE [LARGE SCALE GENOMIC DNA]</scope>
</reference>
<dbReference type="EMBL" id="BRYB01000263">
    <property type="protein sequence ID" value="GMI26553.1"/>
    <property type="molecule type" value="Genomic_DNA"/>
</dbReference>
<evidence type="ECO:0000256" key="2">
    <source>
        <dbReference type="ARBA" id="ARBA00022692"/>
    </source>
</evidence>
<organism evidence="7 8">
    <name type="scientific">Tetraparma gracilis</name>
    <dbReference type="NCBI Taxonomy" id="2962635"/>
    <lineage>
        <taxon>Eukaryota</taxon>
        <taxon>Sar</taxon>
        <taxon>Stramenopiles</taxon>
        <taxon>Ochrophyta</taxon>
        <taxon>Bolidophyceae</taxon>
        <taxon>Parmales</taxon>
        <taxon>Triparmaceae</taxon>
        <taxon>Tetraparma</taxon>
    </lineage>
</organism>
<evidence type="ECO:0000256" key="1">
    <source>
        <dbReference type="ARBA" id="ARBA00004141"/>
    </source>
</evidence>
<feature type="domain" description="Polycystin cation channel PKD1/PKD2" evidence="6">
    <location>
        <begin position="349"/>
        <end position="479"/>
    </location>
</feature>
<evidence type="ECO:0000256" key="4">
    <source>
        <dbReference type="ARBA" id="ARBA00023136"/>
    </source>
</evidence>
<keyword evidence="4 5" id="KW-0472">Membrane</keyword>
<protein>
    <recommendedName>
        <fullName evidence="6">Polycystin cation channel PKD1/PKD2 domain-containing protein</fullName>
    </recommendedName>
</protein>
<name>A0ABQ6MHR2_9STRA</name>
<feature type="transmembrane region" description="Helical" evidence="5">
    <location>
        <begin position="455"/>
        <end position="476"/>
    </location>
</feature>
<dbReference type="PANTHER" id="PTHR12127:SF7">
    <property type="entry name" value="SD02261P"/>
    <property type="match status" value="1"/>
</dbReference>
<accession>A0ABQ6MHR2</accession>
<feature type="transmembrane region" description="Helical" evidence="5">
    <location>
        <begin position="12"/>
        <end position="30"/>
    </location>
</feature>
<evidence type="ECO:0000256" key="3">
    <source>
        <dbReference type="ARBA" id="ARBA00022989"/>
    </source>
</evidence>
<feature type="transmembrane region" description="Helical" evidence="5">
    <location>
        <begin position="348"/>
        <end position="369"/>
    </location>
</feature>
<keyword evidence="8" id="KW-1185">Reference proteome</keyword>
<dbReference type="Gene3D" id="1.10.287.70">
    <property type="match status" value="1"/>
</dbReference>
<dbReference type="Pfam" id="PF08016">
    <property type="entry name" value="PKD_channel"/>
    <property type="match status" value="1"/>
</dbReference>
<sequence length="573" mass="63106">MSVRVRALTKTILHISIILLSTFLLVDLSYRLNTYALGTLDNLCNAFLPSGCLGADGGCRDAATLDDDRFCRLSRRNVTLESVQRIISNYYDLPDSSLAQYMLLNTTDEDTMYTPNSTAVNGLAPITFTSWSYDPMGTSLPKVVDVVTVNQSYAGPLDPLYHNSSAIRSFYARLASFSLDFKLNDVIPLSSHSSSEEMSCYEWTVSIKFDDENEASLKVYVDVMISGRCYGDTEAEQLSSLNFVLHTTLIVLCTACSILLTCSTVAQFQSLLRARSLMLSKDSANFVNRLPSRLSSKITFNEERGEYSLPHIFWFRFMDIWGILINISCFFNIVACVSRLQGYALIEYNSYLMISGFGCALSWITAVSYMQSSRRLYAIVLIVQGAAPQVFRVVVGGAGGMMAYALVGVAVFGPNVERFSSTPKALITLFCCMNGDIVLETLDLLKLNHVYLGPLYLISFMFLFTYFMLNVMLTVVEESLWKLKAEADANTKEDGDIGAGGNSSLFRSFAGGGGSSRFSRTSRSSLRGLGGGSLLRANDSLRESRGSFGRSVDRSTFALTFFGGGGAKKKKDD</sequence>
<keyword evidence="2 5" id="KW-0812">Transmembrane</keyword>
<feature type="transmembrane region" description="Helical" evidence="5">
    <location>
        <begin position="390"/>
        <end position="413"/>
    </location>
</feature>
<feature type="transmembrane region" description="Helical" evidence="5">
    <location>
        <begin position="320"/>
        <end position="342"/>
    </location>
</feature>
<evidence type="ECO:0000313" key="7">
    <source>
        <dbReference type="EMBL" id="GMI26553.1"/>
    </source>
</evidence>
<evidence type="ECO:0000313" key="8">
    <source>
        <dbReference type="Proteomes" id="UP001165060"/>
    </source>
</evidence>
<evidence type="ECO:0000259" key="6">
    <source>
        <dbReference type="Pfam" id="PF08016"/>
    </source>
</evidence>
<keyword evidence="3 5" id="KW-1133">Transmembrane helix</keyword>
<comment type="subcellular location">
    <subcellularLocation>
        <location evidence="1">Membrane</location>
        <topology evidence="1">Multi-pass membrane protein</topology>
    </subcellularLocation>
</comment>
<dbReference type="InterPro" id="IPR039031">
    <property type="entry name" value="Mucolipin"/>
</dbReference>
<proteinExistence type="predicted"/>
<dbReference type="PANTHER" id="PTHR12127">
    <property type="entry name" value="MUCOLIPIN"/>
    <property type="match status" value="1"/>
</dbReference>
<dbReference type="Proteomes" id="UP001165060">
    <property type="component" value="Unassembled WGS sequence"/>
</dbReference>
<comment type="caution">
    <text evidence="7">The sequence shown here is derived from an EMBL/GenBank/DDBJ whole genome shotgun (WGS) entry which is preliminary data.</text>
</comment>
<feature type="transmembrane region" description="Helical" evidence="5">
    <location>
        <begin position="243"/>
        <end position="268"/>
    </location>
</feature>